<dbReference type="PROSITE" id="PS51318">
    <property type="entry name" value="TAT"/>
    <property type="match status" value="1"/>
</dbReference>
<dbReference type="RefSeq" id="WP_123818119.1">
    <property type="nucleotide sequence ID" value="NZ_RKQG01000001.1"/>
</dbReference>
<organism evidence="4 5">
    <name type="scientific">Kitasatospora cineracea</name>
    <dbReference type="NCBI Taxonomy" id="88074"/>
    <lineage>
        <taxon>Bacteria</taxon>
        <taxon>Bacillati</taxon>
        <taxon>Actinomycetota</taxon>
        <taxon>Actinomycetes</taxon>
        <taxon>Kitasatosporales</taxon>
        <taxon>Streptomycetaceae</taxon>
        <taxon>Kitasatospora</taxon>
    </lineage>
</organism>
<proteinExistence type="predicted"/>
<dbReference type="InterPro" id="IPR006311">
    <property type="entry name" value="TAT_signal"/>
</dbReference>
<feature type="transmembrane region" description="Helical" evidence="2">
    <location>
        <begin position="520"/>
        <end position="541"/>
    </location>
</feature>
<dbReference type="AlphaFoldDB" id="A0A3N4SCB3"/>
<evidence type="ECO:0000313" key="4">
    <source>
        <dbReference type="EMBL" id="RPE34074.1"/>
    </source>
</evidence>
<evidence type="ECO:0000256" key="1">
    <source>
        <dbReference type="SAM" id="MobiDB-lite"/>
    </source>
</evidence>
<feature type="compositionally biased region" description="Polar residues" evidence="1">
    <location>
        <begin position="455"/>
        <end position="467"/>
    </location>
</feature>
<evidence type="ECO:0008006" key="6">
    <source>
        <dbReference type="Google" id="ProtNLM"/>
    </source>
</evidence>
<dbReference type="Proteomes" id="UP000266906">
    <property type="component" value="Unassembled WGS sequence"/>
</dbReference>
<feature type="signal peptide" evidence="3">
    <location>
        <begin position="1"/>
        <end position="30"/>
    </location>
</feature>
<feature type="compositionally biased region" description="Low complexity" evidence="1">
    <location>
        <begin position="471"/>
        <end position="499"/>
    </location>
</feature>
<comment type="caution">
    <text evidence="4">The sequence shown here is derived from an EMBL/GenBank/DDBJ whole genome shotgun (WGS) entry which is preliminary data.</text>
</comment>
<reference evidence="4 5" key="1">
    <citation type="submission" date="2018-11" db="EMBL/GenBank/DDBJ databases">
        <title>Sequencing the genomes of 1000 actinobacteria strains.</title>
        <authorList>
            <person name="Klenk H.-P."/>
        </authorList>
    </citation>
    <scope>NUCLEOTIDE SEQUENCE [LARGE SCALE GENOMIC DNA]</scope>
    <source>
        <strain evidence="4 5">DSM 44781</strain>
    </source>
</reference>
<keyword evidence="3" id="KW-0732">Signal</keyword>
<evidence type="ECO:0000256" key="3">
    <source>
        <dbReference type="SAM" id="SignalP"/>
    </source>
</evidence>
<dbReference type="EMBL" id="RKQG01000001">
    <property type="protein sequence ID" value="RPE34074.1"/>
    <property type="molecule type" value="Genomic_DNA"/>
</dbReference>
<evidence type="ECO:0000313" key="5">
    <source>
        <dbReference type="Proteomes" id="UP000266906"/>
    </source>
</evidence>
<feature type="region of interest" description="Disordered" evidence="1">
    <location>
        <begin position="422"/>
        <end position="526"/>
    </location>
</feature>
<feature type="chain" id="PRO_5018092796" description="LPXTG-motif cell wall-anchored protein" evidence="3">
    <location>
        <begin position="31"/>
        <end position="550"/>
    </location>
</feature>
<keyword evidence="5" id="KW-1185">Reference proteome</keyword>
<gene>
    <name evidence="4" type="ORF">EDD38_2384</name>
</gene>
<feature type="compositionally biased region" description="Basic and acidic residues" evidence="1">
    <location>
        <begin position="435"/>
        <end position="444"/>
    </location>
</feature>
<evidence type="ECO:0000256" key="2">
    <source>
        <dbReference type="SAM" id="Phobius"/>
    </source>
</evidence>
<keyword evidence="2" id="KW-0472">Membrane</keyword>
<protein>
    <recommendedName>
        <fullName evidence="6">LPXTG-motif cell wall-anchored protein</fullName>
    </recommendedName>
</protein>
<keyword evidence="2" id="KW-0812">Transmembrane</keyword>
<sequence length="550" mass="55459">MRTSRSRSLGLATALAALALGGAAVPAAHAADSTLKIEAPGAIAVDPDSTGEDHDSRATLVQLNLTLTNHSGPATGRITVDLAPLQGIASAAAPYGCSLAGQVLTCDAMSMYDGKLGLQFHLYAPTGARPVGSTAVLHTTAVFAGATATADTGVTLGGSNVVVEEVPTNRDLKPGDTWTPVLKVTNRGQLPASQLYLTFTGGMELTFLPQFSNCRYATDGDVVICTVHAGVDPGETVQLSPIGFKVDADAYDPYEDVHVSPAEPDLTGWLGHYHFTPGPASAPKLTAVGKPEGGAPNRVIDFERLNSTSLNAVVPNTADFVASGSWTPEAGKQQGKLTAGMVNNGPASIDWRSGSYPARVRVALPAQAKVLQKPDNCYPTSTDPTVNSFDCGTTPHIRNGYRASFDFTVQADPAAKLSATVSLPSLGEDNQESGKPWDPDKADDVVTVALGGEASTGTPSPQPSRSATAEPGGSTPSAPATPAPGTASTAPSPSASDAPGTGGGSYTGGGLASTGGGQGAGTTVGLGLGAIALGGGVLVAARRRKAGARG</sequence>
<name>A0A3N4SCB3_9ACTN</name>
<keyword evidence="2" id="KW-1133">Transmembrane helix</keyword>
<accession>A0A3N4SCB3</accession>
<feature type="compositionally biased region" description="Gly residues" evidence="1">
    <location>
        <begin position="500"/>
        <end position="526"/>
    </location>
</feature>